<dbReference type="Proteomes" id="UP001152799">
    <property type="component" value="Chromosome 2"/>
</dbReference>
<evidence type="ECO:0000256" key="2">
    <source>
        <dbReference type="SAM" id="SignalP"/>
    </source>
</evidence>
<keyword evidence="2" id="KW-0732">Signal</keyword>
<dbReference type="EMBL" id="OU892278">
    <property type="protein sequence ID" value="CAG9765451.1"/>
    <property type="molecule type" value="Genomic_DNA"/>
</dbReference>
<evidence type="ECO:0000313" key="3">
    <source>
        <dbReference type="EMBL" id="CAG9765451.1"/>
    </source>
</evidence>
<feature type="region of interest" description="Disordered" evidence="1">
    <location>
        <begin position="66"/>
        <end position="85"/>
    </location>
</feature>
<name>A0A9N9MJC2_9CUCU</name>
<reference evidence="3" key="1">
    <citation type="submission" date="2022-01" db="EMBL/GenBank/DDBJ databases">
        <authorList>
            <person name="King R."/>
        </authorList>
    </citation>
    <scope>NUCLEOTIDE SEQUENCE</scope>
</reference>
<proteinExistence type="predicted"/>
<feature type="chain" id="PRO_5040346081" evidence="2">
    <location>
        <begin position="21"/>
        <end position="85"/>
    </location>
</feature>
<organism evidence="3 4">
    <name type="scientific">Ceutorhynchus assimilis</name>
    <name type="common">cabbage seed weevil</name>
    <dbReference type="NCBI Taxonomy" id="467358"/>
    <lineage>
        <taxon>Eukaryota</taxon>
        <taxon>Metazoa</taxon>
        <taxon>Ecdysozoa</taxon>
        <taxon>Arthropoda</taxon>
        <taxon>Hexapoda</taxon>
        <taxon>Insecta</taxon>
        <taxon>Pterygota</taxon>
        <taxon>Neoptera</taxon>
        <taxon>Endopterygota</taxon>
        <taxon>Coleoptera</taxon>
        <taxon>Polyphaga</taxon>
        <taxon>Cucujiformia</taxon>
        <taxon>Curculionidae</taxon>
        <taxon>Ceutorhynchinae</taxon>
        <taxon>Ceutorhynchus</taxon>
    </lineage>
</organism>
<keyword evidence="4" id="KW-1185">Reference proteome</keyword>
<gene>
    <name evidence="3" type="ORF">CEUTPL_LOCUS6057</name>
</gene>
<feature type="compositionally biased region" description="Polar residues" evidence="1">
    <location>
        <begin position="66"/>
        <end position="75"/>
    </location>
</feature>
<accession>A0A9N9MJC2</accession>
<evidence type="ECO:0000256" key="1">
    <source>
        <dbReference type="SAM" id="MobiDB-lite"/>
    </source>
</evidence>
<sequence length="85" mass="9549">MHFAVNFTLCLFFVITQFDCLPVQDESQNSTTTIRPIPPKPFLLDVKQNIGTSPFDTSSLTLVRNNGCPSSNQMRDPNGNCREIE</sequence>
<protein>
    <submittedName>
        <fullName evidence="3">Uncharacterized protein</fullName>
    </submittedName>
</protein>
<feature type="signal peptide" evidence="2">
    <location>
        <begin position="1"/>
        <end position="20"/>
    </location>
</feature>
<evidence type="ECO:0000313" key="4">
    <source>
        <dbReference type="Proteomes" id="UP001152799"/>
    </source>
</evidence>
<dbReference type="AlphaFoldDB" id="A0A9N9MJC2"/>